<feature type="domain" description="MADS-box" evidence="8">
    <location>
        <begin position="25"/>
        <end position="85"/>
    </location>
</feature>
<dbReference type="PANTHER" id="PTHR36010">
    <property type="entry name" value="CYTOCHROME C BIOGENESIS CCMF C-TERMINAL-LIKE MITOCHONDRIAL PROTEIN-RELATED"/>
    <property type="match status" value="1"/>
</dbReference>
<evidence type="ECO:0000256" key="2">
    <source>
        <dbReference type="ARBA" id="ARBA00023015"/>
    </source>
</evidence>
<evidence type="ECO:0000313" key="10">
    <source>
        <dbReference type="EMBL" id="KAK6794378.1"/>
    </source>
</evidence>
<organism evidence="10 11">
    <name type="scientific">Solanum bulbocastanum</name>
    <name type="common">Wild potato</name>
    <dbReference type="NCBI Taxonomy" id="147425"/>
    <lineage>
        <taxon>Eukaryota</taxon>
        <taxon>Viridiplantae</taxon>
        <taxon>Streptophyta</taxon>
        <taxon>Embryophyta</taxon>
        <taxon>Tracheophyta</taxon>
        <taxon>Spermatophyta</taxon>
        <taxon>Magnoliopsida</taxon>
        <taxon>eudicotyledons</taxon>
        <taxon>Gunneridae</taxon>
        <taxon>Pentapetalae</taxon>
        <taxon>asterids</taxon>
        <taxon>lamiids</taxon>
        <taxon>Solanales</taxon>
        <taxon>Solanaceae</taxon>
        <taxon>Solanoideae</taxon>
        <taxon>Solaneae</taxon>
        <taxon>Solanum</taxon>
    </lineage>
</organism>
<dbReference type="PROSITE" id="PS50066">
    <property type="entry name" value="MADS_BOX_2"/>
    <property type="match status" value="1"/>
</dbReference>
<comment type="caution">
    <text evidence="10">The sequence shown here is derived from an EMBL/GenBank/DDBJ whole genome shotgun (WGS) entry which is preliminary data.</text>
</comment>
<comment type="subcellular location">
    <subcellularLocation>
        <location evidence="1">Nucleus</location>
    </subcellularLocation>
</comment>
<dbReference type="InterPro" id="IPR036879">
    <property type="entry name" value="TF_MADSbox_sf"/>
</dbReference>
<dbReference type="CDD" id="cd00265">
    <property type="entry name" value="MADS_MEF2_like"/>
    <property type="match status" value="1"/>
</dbReference>
<protein>
    <submittedName>
        <fullName evidence="10">Uncharacterized protein</fullName>
    </submittedName>
</protein>
<dbReference type="SMART" id="SM00432">
    <property type="entry name" value="MADS"/>
    <property type="match status" value="1"/>
</dbReference>
<keyword evidence="7" id="KW-1133">Transmembrane helix</keyword>
<keyword evidence="3" id="KW-0238">DNA-binding</keyword>
<proteinExistence type="predicted"/>
<dbReference type="GO" id="GO:0045944">
    <property type="term" value="P:positive regulation of transcription by RNA polymerase II"/>
    <property type="evidence" value="ECO:0007669"/>
    <property type="project" value="InterPro"/>
</dbReference>
<dbReference type="GO" id="GO:0017004">
    <property type="term" value="P:cytochrome complex assembly"/>
    <property type="evidence" value="ECO:0007669"/>
    <property type="project" value="InterPro"/>
</dbReference>
<evidence type="ECO:0000256" key="5">
    <source>
        <dbReference type="ARBA" id="ARBA00023242"/>
    </source>
</evidence>
<dbReference type="EMBL" id="JBANQN010000003">
    <property type="protein sequence ID" value="KAK6794378.1"/>
    <property type="molecule type" value="Genomic_DNA"/>
</dbReference>
<evidence type="ECO:0000256" key="4">
    <source>
        <dbReference type="ARBA" id="ARBA00023163"/>
    </source>
</evidence>
<dbReference type="InterPro" id="IPR002487">
    <property type="entry name" value="TF_Kbox"/>
</dbReference>
<evidence type="ECO:0000256" key="7">
    <source>
        <dbReference type="SAM" id="Phobius"/>
    </source>
</evidence>
<evidence type="ECO:0000256" key="6">
    <source>
        <dbReference type="SAM" id="MobiDB-lite"/>
    </source>
</evidence>
<dbReference type="PROSITE" id="PS51297">
    <property type="entry name" value="K_BOX"/>
    <property type="match status" value="1"/>
</dbReference>
<keyword evidence="7" id="KW-0812">Transmembrane</keyword>
<dbReference type="GO" id="GO:0003700">
    <property type="term" value="F:DNA-binding transcription factor activity"/>
    <property type="evidence" value="ECO:0007669"/>
    <property type="project" value="InterPro"/>
</dbReference>
<feature type="compositionally biased region" description="Pro residues" evidence="6">
    <location>
        <begin position="321"/>
        <end position="330"/>
    </location>
</feature>
<evidence type="ECO:0000256" key="1">
    <source>
        <dbReference type="ARBA" id="ARBA00004123"/>
    </source>
</evidence>
<dbReference type="InterPro" id="IPR044955">
    <property type="entry name" value="CCMFC"/>
</dbReference>
<reference evidence="10 11" key="1">
    <citation type="submission" date="2024-02" db="EMBL/GenBank/DDBJ databases">
        <title>de novo genome assembly of Solanum bulbocastanum strain 11H21.</title>
        <authorList>
            <person name="Hosaka A.J."/>
        </authorList>
    </citation>
    <scope>NUCLEOTIDE SEQUENCE [LARGE SCALE GENOMIC DNA]</scope>
    <source>
        <tissue evidence="10">Young leaves</tissue>
    </source>
</reference>
<dbReference type="Pfam" id="PF00319">
    <property type="entry name" value="SRF-TF"/>
    <property type="match status" value="1"/>
</dbReference>
<evidence type="ECO:0000259" key="8">
    <source>
        <dbReference type="PROSITE" id="PS50066"/>
    </source>
</evidence>
<dbReference type="AlphaFoldDB" id="A0AAN8U0Y2"/>
<keyword evidence="4" id="KW-0804">Transcription</keyword>
<dbReference type="PRINTS" id="PR00404">
    <property type="entry name" value="MADSDOMAIN"/>
</dbReference>
<feature type="transmembrane region" description="Helical" evidence="7">
    <location>
        <begin position="143"/>
        <end position="164"/>
    </location>
</feature>
<feature type="region of interest" description="Disordered" evidence="6">
    <location>
        <begin position="317"/>
        <end position="340"/>
    </location>
</feature>
<keyword evidence="2" id="KW-0805">Transcription regulation</keyword>
<dbReference type="GO" id="GO:0005634">
    <property type="term" value="C:nucleus"/>
    <property type="evidence" value="ECO:0007669"/>
    <property type="project" value="UniProtKB-SubCell"/>
</dbReference>
<feature type="domain" description="K-box" evidence="9">
    <location>
        <begin position="225"/>
        <end position="315"/>
    </location>
</feature>
<dbReference type="Proteomes" id="UP001371456">
    <property type="component" value="Unassembled WGS sequence"/>
</dbReference>
<dbReference type="GO" id="GO:0046983">
    <property type="term" value="F:protein dimerization activity"/>
    <property type="evidence" value="ECO:0007669"/>
    <property type="project" value="InterPro"/>
</dbReference>
<name>A0AAN8U0Y2_SOLBU</name>
<sequence length="360" mass="41361">MKESNSSIIFFSILFPFSRKIGIEMVRGKVEMKRIENSTSRQVTFSKRRNGLTKKAYELSVLCDAEVAFIIFSHKGRLFEFASSKKFICSADRAKSGVLVRASHPILLPYIIERSSSETRVINTLFRFVPVLLFLLLESKGDFSYLESFCGVLHLLFFCIFFILPRDRSAKPEQVRRKNCQALQPNGNEQRQNEKMSMKKIIERYRARAREAATVDKSTELEHYVENLKHETANMAKKIEILEVSKRKLMGQGLGSCSMDELEDIDGQLERTLKIIRARKTQLFQDEIERLNAKERLLLQQNASLREKCGLRPMLLESAPAPVPAPPPAQPKERGNCSQSTKSWEVETELFIGFPQMRCL</sequence>
<evidence type="ECO:0000313" key="11">
    <source>
        <dbReference type="Proteomes" id="UP001371456"/>
    </source>
</evidence>
<dbReference type="InterPro" id="IPR033896">
    <property type="entry name" value="MEF2-like_N"/>
</dbReference>
<keyword evidence="7" id="KW-0472">Membrane</keyword>
<evidence type="ECO:0000259" key="9">
    <source>
        <dbReference type="PROSITE" id="PS51297"/>
    </source>
</evidence>
<accession>A0AAN8U0Y2</accession>
<dbReference type="Gene3D" id="3.40.1810.10">
    <property type="entry name" value="Transcription factor, MADS-box"/>
    <property type="match status" value="1"/>
</dbReference>
<dbReference type="Pfam" id="PF01486">
    <property type="entry name" value="K-box"/>
    <property type="match status" value="1"/>
</dbReference>
<keyword evidence="5" id="KW-0539">Nucleus</keyword>
<dbReference type="InterPro" id="IPR002100">
    <property type="entry name" value="TF_MADSbox"/>
</dbReference>
<dbReference type="GO" id="GO:0000977">
    <property type="term" value="F:RNA polymerase II transcription regulatory region sequence-specific DNA binding"/>
    <property type="evidence" value="ECO:0007669"/>
    <property type="project" value="InterPro"/>
</dbReference>
<evidence type="ECO:0000256" key="3">
    <source>
        <dbReference type="ARBA" id="ARBA00023125"/>
    </source>
</evidence>
<gene>
    <name evidence="10" type="ORF">RDI58_007831</name>
</gene>
<dbReference type="PANTHER" id="PTHR36010:SF1">
    <property type="entry name" value="CYTOCHROME C BIOGENESIS CCMF C-TERMINAL-LIKE MITOCHONDRIAL PROTEIN-RELATED"/>
    <property type="match status" value="1"/>
</dbReference>
<dbReference type="SUPFAM" id="SSF55455">
    <property type="entry name" value="SRF-like"/>
    <property type="match status" value="1"/>
</dbReference>
<keyword evidence="11" id="KW-1185">Reference proteome</keyword>